<dbReference type="STRING" id="1122198.SAMN02745729_101260"/>
<dbReference type="InterPro" id="IPR025943">
    <property type="entry name" value="Sigma_54_int_dom_ATP-bd_2"/>
</dbReference>
<dbReference type="Pfam" id="PF06505">
    <property type="entry name" value="XylR_N"/>
    <property type="match status" value="1"/>
</dbReference>
<keyword evidence="4" id="KW-0804">Transcription</keyword>
<dbReference type="PANTHER" id="PTHR32071:SF113">
    <property type="entry name" value="ALGINATE BIOSYNTHESIS TRANSCRIPTIONAL REGULATORY PROTEIN ALGB"/>
    <property type="match status" value="1"/>
</dbReference>
<feature type="domain" description="Sigma-54 factor interaction" evidence="5">
    <location>
        <begin position="231"/>
        <end position="460"/>
    </location>
</feature>
<dbReference type="GO" id="GO:0005524">
    <property type="term" value="F:ATP binding"/>
    <property type="evidence" value="ECO:0007669"/>
    <property type="project" value="UniProtKB-KW"/>
</dbReference>
<keyword evidence="1" id="KW-0547">Nucleotide-binding</keyword>
<dbReference type="InterPro" id="IPR003593">
    <property type="entry name" value="AAA+_ATPase"/>
</dbReference>
<dbReference type="Gene3D" id="3.40.50.300">
    <property type="entry name" value="P-loop containing nucleotide triphosphate hydrolases"/>
    <property type="match status" value="1"/>
</dbReference>
<dbReference type="SUPFAM" id="SSF111126">
    <property type="entry name" value="Ligand-binding domain in the NO signalling and Golgi transport"/>
    <property type="match status" value="1"/>
</dbReference>
<evidence type="ECO:0000313" key="7">
    <source>
        <dbReference type="Proteomes" id="UP000242469"/>
    </source>
</evidence>
<dbReference type="EMBL" id="FNRJ01000001">
    <property type="protein sequence ID" value="SEA02694.1"/>
    <property type="molecule type" value="Genomic_DNA"/>
</dbReference>
<dbReference type="Pfam" id="PF00158">
    <property type="entry name" value="Sigma54_activat"/>
    <property type="match status" value="1"/>
</dbReference>
<dbReference type="CDD" id="cd00009">
    <property type="entry name" value="AAA"/>
    <property type="match status" value="1"/>
</dbReference>
<protein>
    <submittedName>
        <fullName evidence="6">Regulatory protein, Fis family</fullName>
    </submittedName>
</protein>
<keyword evidence="2" id="KW-0067">ATP-binding</keyword>
<name>A0A1H3XVP2_9GAMM</name>
<dbReference type="SMART" id="SM00989">
    <property type="entry name" value="V4R"/>
    <property type="match status" value="1"/>
</dbReference>
<dbReference type="SUPFAM" id="SSF52540">
    <property type="entry name" value="P-loop containing nucleoside triphosphate hydrolases"/>
    <property type="match status" value="1"/>
</dbReference>
<dbReference type="Pfam" id="PF25601">
    <property type="entry name" value="AAA_lid_14"/>
    <property type="match status" value="1"/>
</dbReference>
<evidence type="ECO:0000259" key="5">
    <source>
        <dbReference type="PROSITE" id="PS50045"/>
    </source>
</evidence>
<dbReference type="PANTHER" id="PTHR32071">
    <property type="entry name" value="TRANSCRIPTIONAL REGULATORY PROTEIN"/>
    <property type="match status" value="1"/>
</dbReference>
<evidence type="ECO:0000256" key="1">
    <source>
        <dbReference type="ARBA" id="ARBA00022741"/>
    </source>
</evidence>
<proteinExistence type="predicted"/>
<dbReference type="Gene3D" id="3.30.1380.20">
    <property type="entry name" value="Trafficking protein particle complex subunit 3"/>
    <property type="match status" value="1"/>
</dbReference>
<dbReference type="InterPro" id="IPR004096">
    <property type="entry name" value="V4R"/>
</dbReference>
<dbReference type="InterPro" id="IPR058031">
    <property type="entry name" value="AAA_lid_NorR"/>
</dbReference>
<keyword evidence="7" id="KW-1185">Reference proteome</keyword>
<dbReference type="PROSITE" id="PS50045">
    <property type="entry name" value="SIGMA54_INTERACT_4"/>
    <property type="match status" value="1"/>
</dbReference>
<dbReference type="FunFam" id="3.40.50.300:FF:000006">
    <property type="entry name" value="DNA-binding transcriptional regulator NtrC"/>
    <property type="match status" value="1"/>
</dbReference>
<sequence>MSEKRLIEHFNLRSKLKFNIDNGHIWLCENRMLLLHTQALSSLRDELFSNMSEARARGVLIRMGFKAGQLDAQVAMQLYGAGDDYDVFKIGPELHAFEGQVKAEITQADIDWEKGSFDGHVRMEGSWEAEAHIQKYGVGDDVGCWTLVGYASGYVSTFFRRFIVFREVECACKGDPHCTIIGKPAEEWNDDSYIDLFRMDQVPTSGCDLEEQLQQLRGSRPRLEPLNRGNLVGQSPGFAKAFDLLQKACRGPINVLLLGGPGVGKEVFAKWLHDNSARAEQPFVAINCAAIPNELIEAELFGVRRGAYTGAQESRPGRFERANGGTLFLDEVGDLSPSAQVKLLRVLQSGEVERLGDNQTRKVDVRLIAATNVNLEKAIADGAFRADLFYRIATYPVNIPPLRERKSDIPLLAQAMLDKFLPLYGKSISGITDGAMQAMTEYKWLGNIRELENLIERAVLLAPEGGPIEIEHLFPGKAGLSISGAGLSPGGQVHKLEEAGLDGLYESLIGSSVDMETHLNRIYHMAVEKSGGNLTQAAKMLGVTRRQVAYRVQKEGGA</sequence>
<dbReference type="RefSeq" id="WP_091821850.1">
    <property type="nucleotide sequence ID" value="NZ_FNRJ01000001.1"/>
</dbReference>
<dbReference type="GO" id="GO:0043565">
    <property type="term" value="F:sequence-specific DNA binding"/>
    <property type="evidence" value="ECO:0007669"/>
    <property type="project" value="InterPro"/>
</dbReference>
<dbReference type="Gene3D" id="1.10.8.60">
    <property type="match status" value="1"/>
</dbReference>
<dbReference type="InterPro" id="IPR027417">
    <property type="entry name" value="P-loop_NTPase"/>
</dbReference>
<evidence type="ECO:0000256" key="4">
    <source>
        <dbReference type="ARBA" id="ARBA00023163"/>
    </source>
</evidence>
<evidence type="ECO:0000313" key="6">
    <source>
        <dbReference type="EMBL" id="SEA02694.1"/>
    </source>
</evidence>
<dbReference type="OrthoDB" id="9804019at2"/>
<accession>A0A1H3XVP2</accession>
<evidence type="ECO:0000256" key="2">
    <source>
        <dbReference type="ARBA" id="ARBA00022840"/>
    </source>
</evidence>
<dbReference type="GO" id="GO:0006355">
    <property type="term" value="P:regulation of DNA-templated transcription"/>
    <property type="evidence" value="ECO:0007669"/>
    <property type="project" value="InterPro"/>
</dbReference>
<gene>
    <name evidence="6" type="ORF">SAMN02745729_101260</name>
</gene>
<dbReference type="AlphaFoldDB" id="A0A1H3XVP2"/>
<dbReference type="InterPro" id="IPR024096">
    <property type="entry name" value="NO_sig/Golgi_transp_ligand-bd"/>
</dbReference>
<dbReference type="Pfam" id="PF02954">
    <property type="entry name" value="HTH_8"/>
    <property type="match status" value="1"/>
</dbReference>
<dbReference type="InterPro" id="IPR002078">
    <property type="entry name" value="Sigma_54_int"/>
</dbReference>
<keyword evidence="3" id="KW-0805">Transcription regulation</keyword>
<dbReference type="PROSITE" id="PS00676">
    <property type="entry name" value="SIGMA54_INTERACT_2"/>
    <property type="match status" value="1"/>
</dbReference>
<dbReference type="InterPro" id="IPR010523">
    <property type="entry name" value="XylR_N"/>
</dbReference>
<dbReference type="InterPro" id="IPR002197">
    <property type="entry name" value="HTH_Fis"/>
</dbReference>
<dbReference type="SMART" id="SM00382">
    <property type="entry name" value="AAA"/>
    <property type="match status" value="1"/>
</dbReference>
<dbReference type="PRINTS" id="PR01590">
    <property type="entry name" value="HTHFIS"/>
</dbReference>
<organism evidence="6 7">
    <name type="scientific">Marinobacterium iners DSM 11526</name>
    <dbReference type="NCBI Taxonomy" id="1122198"/>
    <lineage>
        <taxon>Bacteria</taxon>
        <taxon>Pseudomonadati</taxon>
        <taxon>Pseudomonadota</taxon>
        <taxon>Gammaproteobacteria</taxon>
        <taxon>Oceanospirillales</taxon>
        <taxon>Oceanospirillaceae</taxon>
        <taxon>Marinobacterium</taxon>
    </lineage>
</organism>
<reference evidence="7" key="1">
    <citation type="submission" date="2016-10" db="EMBL/GenBank/DDBJ databases">
        <authorList>
            <person name="Varghese N."/>
            <person name="Submissions S."/>
        </authorList>
    </citation>
    <scope>NUCLEOTIDE SEQUENCE [LARGE SCALE GENOMIC DNA]</scope>
    <source>
        <strain evidence="7">DSM 11526</strain>
    </source>
</reference>
<evidence type="ECO:0000256" key="3">
    <source>
        <dbReference type="ARBA" id="ARBA00023015"/>
    </source>
</evidence>
<dbReference type="Proteomes" id="UP000242469">
    <property type="component" value="Unassembled WGS sequence"/>
</dbReference>